<dbReference type="Pfam" id="PF01814">
    <property type="entry name" value="Hemerythrin"/>
    <property type="match status" value="1"/>
</dbReference>
<dbReference type="EMBL" id="BMMT01000008">
    <property type="protein sequence ID" value="GGI87815.1"/>
    <property type="molecule type" value="Genomic_DNA"/>
</dbReference>
<dbReference type="Gene3D" id="2.30.110.10">
    <property type="entry name" value="Electron Transport, Fmn-binding Protein, Chain A"/>
    <property type="match status" value="1"/>
</dbReference>
<dbReference type="GO" id="GO:0016491">
    <property type="term" value="F:oxidoreductase activity"/>
    <property type="evidence" value="ECO:0007669"/>
    <property type="project" value="InterPro"/>
</dbReference>
<dbReference type="CDD" id="cd12108">
    <property type="entry name" value="Hr-like"/>
    <property type="match status" value="1"/>
</dbReference>
<dbReference type="Pfam" id="PF04075">
    <property type="entry name" value="F420H2_quin_red"/>
    <property type="match status" value="1"/>
</dbReference>
<evidence type="ECO:0000259" key="3">
    <source>
        <dbReference type="Pfam" id="PF01814"/>
    </source>
</evidence>
<sequence length="274" mass="29596">MPNDFNQRIIDEFRANNGRVGGPFEGGRLLLTTTGARTGAPHTTPVGYLPDGGDQVLVIASAGGAPKHPDWFHNLVANPLVTVEDGVFTYQARATVLEGADRDRAFARAAEADPGWAAYQARTTRTIPVVALRPVSGGPPNAASPGAGLKLLHDAFRRELSLIRREIAESGPGIGAQLRVNCLTVCQGLRNHHTGEDTTMFPFLTEHHPELAPVLERLRAEHERIATLVAELHKVVSSTAADPALVRAEVDRLADELERHLAHEEEQLIPVLDA</sequence>
<dbReference type="PANTHER" id="PTHR39428:SF1">
    <property type="entry name" value="F420H(2)-DEPENDENT QUINONE REDUCTASE RV1261C"/>
    <property type="match status" value="1"/>
</dbReference>
<dbReference type="AlphaFoldDB" id="A0A917NC83"/>
<evidence type="ECO:0000256" key="1">
    <source>
        <dbReference type="ARBA" id="ARBA00008710"/>
    </source>
</evidence>
<dbReference type="InterPro" id="IPR012312">
    <property type="entry name" value="Hemerythrin-like"/>
</dbReference>
<comment type="caution">
    <text evidence="4">The sequence shown here is derived from an EMBL/GenBank/DDBJ whole genome shotgun (WGS) entry which is preliminary data.</text>
</comment>
<dbReference type="InterPro" id="IPR004378">
    <property type="entry name" value="F420H2_quin_Rdtase"/>
</dbReference>
<dbReference type="Proteomes" id="UP000597989">
    <property type="component" value="Unassembled WGS sequence"/>
</dbReference>
<evidence type="ECO:0000256" key="2">
    <source>
        <dbReference type="ARBA" id="ARBA00049106"/>
    </source>
</evidence>
<dbReference type="PANTHER" id="PTHR39428">
    <property type="entry name" value="F420H(2)-DEPENDENT QUINONE REDUCTASE RV1261C"/>
    <property type="match status" value="1"/>
</dbReference>
<feature type="domain" description="Hemerythrin-like" evidence="3">
    <location>
        <begin position="149"/>
        <end position="272"/>
    </location>
</feature>
<comment type="similarity">
    <text evidence="1">Belongs to the F420H(2)-dependent quinone reductase family.</text>
</comment>
<dbReference type="NCBIfam" id="TIGR00026">
    <property type="entry name" value="hi_GC_TIGR00026"/>
    <property type="match status" value="1"/>
</dbReference>
<proteinExistence type="inferred from homology"/>
<dbReference type="GO" id="GO:0070967">
    <property type="term" value="F:coenzyme F420 binding"/>
    <property type="evidence" value="ECO:0007669"/>
    <property type="project" value="TreeGrafter"/>
</dbReference>
<gene>
    <name evidence="4" type="ORF">GCM10011581_26110</name>
</gene>
<name>A0A917NC83_9PSEU</name>
<dbReference type="SUPFAM" id="SSF50475">
    <property type="entry name" value="FMN-binding split barrel"/>
    <property type="match status" value="1"/>
</dbReference>
<dbReference type="RefSeq" id="WP_188987618.1">
    <property type="nucleotide sequence ID" value="NZ_BMMT01000008.1"/>
</dbReference>
<organism evidence="4 5">
    <name type="scientific">Saccharopolyspora thermophila</name>
    <dbReference type="NCBI Taxonomy" id="89367"/>
    <lineage>
        <taxon>Bacteria</taxon>
        <taxon>Bacillati</taxon>
        <taxon>Actinomycetota</taxon>
        <taxon>Actinomycetes</taxon>
        <taxon>Pseudonocardiales</taxon>
        <taxon>Pseudonocardiaceae</taxon>
        <taxon>Saccharopolyspora</taxon>
    </lineage>
</organism>
<protein>
    <submittedName>
        <fullName evidence="4">Cation-binding protein</fullName>
    </submittedName>
</protein>
<accession>A0A917NC83</accession>
<dbReference type="Gene3D" id="1.20.120.520">
    <property type="entry name" value="nmb1532 protein domain like"/>
    <property type="match status" value="1"/>
</dbReference>
<comment type="catalytic activity">
    <reaction evidence="2">
        <text>oxidized coenzyme F420-(gamma-L-Glu)(n) + a quinol + H(+) = reduced coenzyme F420-(gamma-L-Glu)(n) + a quinone</text>
        <dbReference type="Rhea" id="RHEA:39663"/>
        <dbReference type="Rhea" id="RHEA-COMP:12939"/>
        <dbReference type="Rhea" id="RHEA-COMP:14378"/>
        <dbReference type="ChEBI" id="CHEBI:15378"/>
        <dbReference type="ChEBI" id="CHEBI:24646"/>
        <dbReference type="ChEBI" id="CHEBI:132124"/>
        <dbReference type="ChEBI" id="CHEBI:133980"/>
        <dbReference type="ChEBI" id="CHEBI:139511"/>
    </reaction>
</comment>
<dbReference type="InterPro" id="IPR012349">
    <property type="entry name" value="Split_barrel_FMN-bd"/>
</dbReference>
<dbReference type="GO" id="GO:0005886">
    <property type="term" value="C:plasma membrane"/>
    <property type="evidence" value="ECO:0007669"/>
    <property type="project" value="TreeGrafter"/>
</dbReference>
<reference evidence="4 5" key="1">
    <citation type="journal article" date="2014" name="Int. J. Syst. Evol. Microbiol.">
        <title>Complete genome sequence of Corynebacterium casei LMG S-19264T (=DSM 44701T), isolated from a smear-ripened cheese.</title>
        <authorList>
            <consortium name="US DOE Joint Genome Institute (JGI-PGF)"/>
            <person name="Walter F."/>
            <person name="Albersmeier A."/>
            <person name="Kalinowski J."/>
            <person name="Ruckert C."/>
        </authorList>
    </citation>
    <scope>NUCLEOTIDE SEQUENCE [LARGE SCALE GENOMIC DNA]</scope>
    <source>
        <strain evidence="4 5">CGMCC 4.7206</strain>
    </source>
</reference>
<evidence type="ECO:0000313" key="4">
    <source>
        <dbReference type="EMBL" id="GGI87815.1"/>
    </source>
</evidence>
<evidence type="ECO:0000313" key="5">
    <source>
        <dbReference type="Proteomes" id="UP000597989"/>
    </source>
</evidence>